<evidence type="ECO:0000256" key="5">
    <source>
        <dbReference type="ARBA" id="ARBA00023229"/>
    </source>
</evidence>
<dbReference type="AlphaFoldDB" id="A0A7C3N520"/>
<dbReference type="Gene3D" id="3.30.1330.50">
    <property type="entry name" value="2-C-methyl-D-erythritol 2,4-cyclodiphosphate synthase"/>
    <property type="match status" value="1"/>
</dbReference>
<feature type="binding site" evidence="7">
    <location>
        <position position="8"/>
    </location>
    <ligand>
        <name>a divalent metal cation</name>
        <dbReference type="ChEBI" id="CHEBI:60240"/>
    </ligand>
</feature>
<dbReference type="CDD" id="cd00554">
    <property type="entry name" value="MECDP_synthase"/>
    <property type="match status" value="1"/>
</dbReference>
<feature type="binding site" evidence="7">
    <location>
        <position position="10"/>
    </location>
    <ligand>
        <name>a divalent metal cation</name>
        <dbReference type="ChEBI" id="CHEBI:60240"/>
    </ligand>
</feature>
<dbReference type="GO" id="GO:0046872">
    <property type="term" value="F:metal ion binding"/>
    <property type="evidence" value="ECO:0007669"/>
    <property type="project" value="UniProtKB-KW"/>
</dbReference>
<evidence type="ECO:0000259" key="9">
    <source>
        <dbReference type="Pfam" id="PF02542"/>
    </source>
</evidence>
<feature type="binding site" evidence="7">
    <location>
        <begin position="129"/>
        <end position="132"/>
    </location>
    <ligand>
        <name>4-CDP-2-C-methyl-D-erythritol 2-phosphate</name>
        <dbReference type="ChEBI" id="CHEBI:57919"/>
    </ligand>
</feature>
<feature type="binding site" evidence="7">
    <location>
        <begin position="34"/>
        <end position="35"/>
    </location>
    <ligand>
        <name>4-CDP-2-C-methyl-D-erythritol 2-phosphate</name>
        <dbReference type="ChEBI" id="CHEBI:57919"/>
    </ligand>
</feature>
<comment type="cofactor">
    <cofactor evidence="7">
        <name>a divalent metal cation</name>
        <dbReference type="ChEBI" id="CHEBI:60240"/>
    </cofactor>
    <text evidence="7">Binds 1 divalent metal cation per subunit.</text>
</comment>
<sequence length="157" mass="17417">MKVGIGIDAHRFSRDRKLILGGIEIPYEMGLDGHSDADVLVHAIIDSILGALGKGDIGRIFPDSEEKYRGIYSIKLLEKIKDMFSFKIVNLDTVIICQKPKLSNYMDTMVEKISETLSVEKCKVSVKATTTEYMGFTGRGEGICAVSIVLIEDKNEK</sequence>
<dbReference type="InterPro" id="IPR036571">
    <property type="entry name" value="MECDP_synthase_sf"/>
</dbReference>
<evidence type="ECO:0000256" key="4">
    <source>
        <dbReference type="ARBA" id="ARBA00022723"/>
    </source>
</evidence>
<dbReference type="InterPro" id="IPR003526">
    <property type="entry name" value="MECDP_synthase"/>
</dbReference>
<comment type="caution">
    <text evidence="7">Lacks conserved residue(s) required for the propagation of feature annotation.</text>
</comment>
<evidence type="ECO:0000256" key="1">
    <source>
        <dbReference type="ARBA" id="ARBA00000200"/>
    </source>
</evidence>
<feature type="site" description="Transition state stabilizer" evidence="7">
    <location>
        <position position="130"/>
    </location>
</feature>
<dbReference type="InterPro" id="IPR020555">
    <property type="entry name" value="MECDP_synthase_CS"/>
</dbReference>
<feature type="binding site" evidence="7">
    <location>
        <position position="42"/>
    </location>
    <ligand>
        <name>a divalent metal cation</name>
        <dbReference type="ChEBI" id="CHEBI:60240"/>
    </ligand>
</feature>
<dbReference type="PANTHER" id="PTHR43181">
    <property type="entry name" value="2-C-METHYL-D-ERYTHRITOL 2,4-CYCLODIPHOSPHATE SYNTHASE, CHLOROPLASTIC"/>
    <property type="match status" value="1"/>
</dbReference>
<evidence type="ECO:0000256" key="2">
    <source>
        <dbReference type="ARBA" id="ARBA00004709"/>
    </source>
</evidence>
<dbReference type="SUPFAM" id="SSF69765">
    <property type="entry name" value="IpsF-like"/>
    <property type="match status" value="1"/>
</dbReference>
<dbReference type="Pfam" id="PF02542">
    <property type="entry name" value="YgbB"/>
    <property type="match status" value="1"/>
</dbReference>
<feature type="binding site" evidence="7">
    <location>
        <begin position="56"/>
        <end position="58"/>
    </location>
    <ligand>
        <name>4-CDP-2-C-methyl-D-erythritol 2-phosphate</name>
        <dbReference type="ChEBI" id="CHEBI:57919"/>
    </ligand>
</feature>
<protein>
    <recommendedName>
        <fullName evidence="3 7">2-C-methyl-D-erythritol 2,4-cyclodiphosphate synthase</fullName>
        <shortName evidence="7">MECDP-synthase</shortName>
        <shortName evidence="7">MECPP-synthase</shortName>
        <shortName evidence="7">MECPS</shortName>
        <ecNumber evidence="3 7">4.6.1.12</ecNumber>
    </recommendedName>
</protein>
<dbReference type="HAMAP" id="MF_00107">
    <property type="entry name" value="IspF"/>
    <property type="match status" value="1"/>
</dbReference>
<evidence type="ECO:0000256" key="3">
    <source>
        <dbReference type="ARBA" id="ARBA00012579"/>
    </source>
</evidence>
<dbReference type="PANTHER" id="PTHR43181:SF1">
    <property type="entry name" value="2-C-METHYL-D-ERYTHRITOL 2,4-CYCLODIPHOSPHATE SYNTHASE, CHLOROPLASTIC"/>
    <property type="match status" value="1"/>
</dbReference>
<comment type="catalytic activity">
    <reaction evidence="1 7 8">
        <text>4-CDP-2-C-methyl-D-erythritol 2-phosphate = 2-C-methyl-D-erythritol 2,4-cyclic diphosphate + CMP</text>
        <dbReference type="Rhea" id="RHEA:23864"/>
        <dbReference type="ChEBI" id="CHEBI:57919"/>
        <dbReference type="ChEBI" id="CHEBI:58483"/>
        <dbReference type="ChEBI" id="CHEBI:60377"/>
        <dbReference type="EC" id="4.6.1.12"/>
    </reaction>
</comment>
<name>A0A7C3N520_UNCW3</name>
<feature type="binding site" evidence="7">
    <location>
        <begin position="8"/>
        <end position="10"/>
    </location>
    <ligand>
        <name>4-CDP-2-C-methyl-D-erythritol 2-phosphate</name>
        <dbReference type="ChEBI" id="CHEBI:57919"/>
    </ligand>
</feature>
<dbReference type="NCBIfam" id="TIGR00151">
    <property type="entry name" value="ispF"/>
    <property type="match status" value="1"/>
</dbReference>
<dbReference type="EMBL" id="DSTT01000001">
    <property type="protein sequence ID" value="HFK23198.1"/>
    <property type="molecule type" value="Genomic_DNA"/>
</dbReference>
<keyword evidence="4 7" id="KW-0479">Metal-binding</keyword>
<dbReference type="GO" id="GO:0016114">
    <property type="term" value="P:terpenoid biosynthetic process"/>
    <property type="evidence" value="ECO:0007669"/>
    <property type="project" value="InterPro"/>
</dbReference>
<comment type="subunit">
    <text evidence="7">Homotrimer.</text>
</comment>
<comment type="similarity">
    <text evidence="7 8">Belongs to the IspF family.</text>
</comment>
<feature type="binding site" evidence="7">
    <location>
        <position position="136"/>
    </location>
    <ligand>
        <name>4-CDP-2-C-methyl-D-erythritol 2-phosphate</name>
        <dbReference type="ChEBI" id="CHEBI:57919"/>
    </ligand>
</feature>
<dbReference type="UniPathway" id="UPA00056">
    <property type="reaction ID" value="UER00095"/>
</dbReference>
<feature type="binding site" evidence="7">
    <location>
        <begin position="61"/>
        <end position="65"/>
    </location>
    <ligand>
        <name>4-CDP-2-C-methyl-D-erythritol 2-phosphate</name>
        <dbReference type="ChEBI" id="CHEBI:57919"/>
    </ligand>
</feature>
<gene>
    <name evidence="7" type="primary">ispF</name>
    <name evidence="10" type="ORF">ENS15_00875</name>
</gene>
<dbReference type="EC" id="4.6.1.12" evidence="3 7"/>
<dbReference type="GO" id="GO:0008685">
    <property type="term" value="F:2-C-methyl-D-erythritol 2,4-cyclodiphosphate synthase activity"/>
    <property type="evidence" value="ECO:0007669"/>
    <property type="project" value="UniProtKB-UniRule"/>
</dbReference>
<reference evidence="10" key="1">
    <citation type="journal article" date="2020" name="mSystems">
        <title>Genome- and Community-Level Interaction Insights into Carbon Utilization and Element Cycling Functions of Hydrothermarchaeota in Hydrothermal Sediment.</title>
        <authorList>
            <person name="Zhou Z."/>
            <person name="Liu Y."/>
            <person name="Xu W."/>
            <person name="Pan J."/>
            <person name="Luo Z.H."/>
            <person name="Li M."/>
        </authorList>
    </citation>
    <scope>NUCLEOTIDE SEQUENCE [LARGE SCALE GENOMIC DNA]</scope>
    <source>
        <strain evidence="10">SpSt-464</strain>
    </source>
</reference>
<keyword evidence="5 7" id="KW-0414">Isoprene biosynthesis</keyword>
<comment type="function">
    <text evidence="7">Involved in the biosynthesis of isopentenyl diphosphate (IPP) and dimethylallyl diphosphate (DMAPP), two major building blocks of isoprenoid compounds. Catalyzes the conversion of 4-diphosphocytidyl-2-C-methyl-D-erythritol 2-phosphate (CDP-ME2P) to 2-C-methyl-D-erythritol 2,4-cyclodiphosphate (ME-CPP) with a corresponding release of cytidine 5-monophosphate (CMP).</text>
</comment>
<feature type="binding site" evidence="7">
    <location>
        <position position="139"/>
    </location>
    <ligand>
        <name>4-CDP-2-C-methyl-D-erythritol 2-phosphate</name>
        <dbReference type="ChEBI" id="CHEBI:57919"/>
    </ligand>
</feature>
<evidence type="ECO:0000256" key="8">
    <source>
        <dbReference type="RuleBase" id="RU004395"/>
    </source>
</evidence>
<comment type="pathway">
    <text evidence="2 7">Isoprenoid biosynthesis; isopentenyl diphosphate biosynthesis via DXP pathway; isopentenyl diphosphate from 1-deoxy-D-xylulose 5-phosphate: step 4/6.</text>
</comment>
<feature type="site" description="Transition state stabilizer" evidence="7">
    <location>
        <position position="34"/>
    </location>
</feature>
<evidence type="ECO:0000256" key="6">
    <source>
        <dbReference type="ARBA" id="ARBA00023239"/>
    </source>
</evidence>
<evidence type="ECO:0000313" key="10">
    <source>
        <dbReference type="EMBL" id="HFK23198.1"/>
    </source>
</evidence>
<comment type="caution">
    <text evidence="10">The sequence shown here is derived from an EMBL/GenBank/DDBJ whole genome shotgun (WGS) entry which is preliminary data.</text>
</comment>
<dbReference type="GO" id="GO:0019288">
    <property type="term" value="P:isopentenyl diphosphate biosynthetic process, methylerythritol 4-phosphate pathway"/>
    <property type="evidence" value="ECO:0007669"/>
    <property type="project" value="UniProtKB-UniRule"/>
</dbReference>
<feature type="domain" description="2-C-methyl-D-erythritol 2,4-cyclodiphosphate synthase" evidence="9">
    <location>
        <begin position="1"/>
        <end position="151"/>
    </location>
</feature>
<accession>A0A7C3N520</accession>
<evidence type="ECO:0000256" key="7">
    <source>
        <dbReference type="HAMAP-Rule" id="MF_00107"/>
    </source>
</evidence>
<proteinExistence type="inferred from homology"/>
<keyword evidence="6 7" id="KW-0456">Lyase</keyword>
<dbReference type="PROSITE" id="PS01350">
    <property type="entry name" value="ISPF"/>
    <property type="match status" value="1"/>
</dbReference>
<organism evidence="10">
    <name type="scientific">candidate division WOR-3 bacterium</name>
    <dbReference type="NCBI Taxonomy" id="2052148"/>
    <lineage>
        <taxon>Bacteria</taxon>
        <taxon>Bacteria division WOR-3</taxon>
    </lineage>
</organism>